<accession>A0A821R026</accession>
<dbReference type="EMBL" id="CAJOBS010002689">
    <property type="protein sequence ID" value="CAF4829829.1"/>
    <property type="molecule type" value="Genomic_DNA"/>
</dbReference>
<evidence type="ECO:0000259" key="2">
    <source>
        <dbReference type="Pfam" id="PF14291"/>
    </source>
</evidence>
<organism evidence="3 4">
    <name type="scientific">Rotaria socialis</name>
    <dbReference type="NCBI Taxonomy" id="392032"/>
    <lineage>
        <taxon>Eukaryota</taxon>
        <taxon>Metazoa</taxon>
        <taxon>Spiralia</taxon>
        <taxon>Gnathifera</taxon>
        <taxon>Rotifera</taxon>
        <taxon>Eurotatoria</taxon>
        <taxon>Bdelloidea</taxon>
        <taxon>Philodinida</taxon>
        <taxon>Philodinidae</taxon>
        <taxon>Rotaria</taxon>
    </lineage>
</organism>
<dbReference type="Proteomes" id="UP000663838">
    <property type="component" value="Unassembled WGS sequence"/>
</dbReference>
<feature type="domain" description="DUF4371" evidence="2">
    <location>
        <begin position="425"/>
        <end position="613"/>
    </location>
</feature>
<dbReference type="SUPFAM" id="SSF53098">
    <property type="entry name" value="Ribonuclease H-like"/>
    <property type="match status" value="1"/>
</dbReference>
<reference evidence="3" key="1">
    <citation type="submission" date="2021-02" db="EMBL/GenBank/DDBJ databases">
        <authorList>
            <person name="Nowell W R."/>
        </authorList>
    </citation>
    <scope>NUCLEOTIDE SEQUENCE</scope>
</reference>
<proteinExistence type="predicted"/>
<gene>
    <name evidence="3" type="ORF">TOA249_LOCUS25195</name>
</gene>
<dbReference type="PANTHER" id="PTHR45749:SF21">
    <property type="entry name" value="DUF4371 DOMAIN-CONTAINING PROTEIN"/>
    <property type="match status" value="1"/>
</dbReference>
<dbReference type="AlphaFoldDB" id="A0A821R026"/>
<dbReference type="Pfam" id="PF14291">
    <property type="entry name" value="DUF4371"/>
    <property type="match status" value="1"/>
</dbReference>
<dbReference type="InterPro" id="IPR025398">
    <property type="entry name" value="DUF4371"/>
</dbReference>
<evidence type="ECO:0000313" key="4">
    <source>
        <dbReference type="Proteomes" id="UP000663838"/>
    </source>
</evidence>
<comment type="caution">
    <text evidence="3">The sequence shown here is derived from an EMBL/GenBank/DDBJ whole genome shotgun (WGS) entry which is preliminary data.</text>
</comment>
<sequence length="665" mass="75546">MFAVLPLQAFYLFTVYYVVSESLSSFKRKYTLFYQIMFVLNAMLYGHCNSSVAFFIIQVDAGRVELNYGILSLFNVDITKAIGIQVHIQVIDLISDQDRIIHHIIPIFTHDILYDILPLEFEAGVKNELEVIAKRPDSKPGKMKDVIVTVTMMMGDEYGKNHDEKVVEIKDFYARGRNDMGFFNLEILKNCIGVLIAIIPQAEHCGHRIPKLLYYFSKKPDNLAQETNNTPQCTTSNSEIKNINEATVLTEFRDAPSPLSSSTSLTLHDQCEIYENPSTTTAITPTSSTTTTSTSATPTPTVTTPTSTTIPIVTTPTSTTIPIVTAPTSTPTPTVITSSTTTMAQEHDLLNNIFMNDPSKRDPCLGPKYAKDYLLAGPYQPNIKFPTINRRHFCYPWFQLYKWLEFSEMTNRAYCFVCRYAYFEGHSEKDLLQHEKQASENRLYLQEIIRTVLLLARQGLALIGHREDEESENKGNLLELLELRSFDNDLIKSKLKSLQYTHHSIQNELLCLMHDNILSQIVFQIKSAKYFSIMMDESVDISRHEQVSLVIRYADDQFHAYERFIGFQRASSTTGEALFKLLFMWLKQLDLDINNIVGQCFDGASAMRGTYKGVSTRLLQIVPTALYVHCNGHILNLCLVDLSQAVVPVRNNFGITNHTKRTSKI</sequence>
<protein>
    <recommendedName>
        <fullName evidence="2">DUF4371 domain-containing protein</fullName>
    </recommendedName>
</protein>
<dbReference type="PANTHER" id="PTHR45749">
    <property type="match status" value="1"/>
</dbReference>
<feature type="region of interest" description="Disordered" evidence="1">
    <location>
        <begin position="277"/>
        <end position="314"/>
    </location>
</feature>
<evidence type="ECO:0000313" key="3">
    <source>
        <dbReference type="EMBL" id="CAF4829829.1"/>
    </source>
</evidence>
<name>A0A821R026_9BILA</name>
<dbReference type="InterPro" id="IPR012337">
    <property type="entry name" value="RNaseH-like_sf"/>
</dbReference>
<evidence type="ECO:0000256" key="1">
    <source>
        <dbReference type="SAM" id="MobiDB-lite"/>
    </source>
</evidence>